<sequence length="107" mass="11748">GLTLFMNGTGESVFSMLSHQATFAVIWLTGDSLAHVTPYVAHGWKETSAKFSRSASLPASLAMLLSFSVTCIKVSCIRIAVILCQGCLKISRFENTFNVNHRQQIRP</sequence>
<reference evidence="1" key="1">
    <citation type="submission" date="2022-09" db="EMBL/GenBank/DDBJ databases">
        <title>Intensive care unit water sources are persistently colonized with multi-drug resistant bacteria and are the site of extensive horizontal gene transfer of antibiotic resistance genes.</title>
        <authorList>
            <person name="Diorio-Toth L."/>
        </authorList>
    </citation>
    <scope>NUCLEOTIDE SEQUENCE</scope>
    <source>
        <strain evidence="1">GD03936</strain>
    </source>
</reference>
<evidence type="ECO:0000313" key="2">
    <source>
        <dbReference type="Proteomes" id="UP001158416"/>
    </source>
</evidence>
<comment type="caution">
    <text evidence="1">The sequence shown here is derived from an EMBL/GenBank/DDBJ whole genome shotgun (WGS) entry which is preliminary data.</text>
</comment>
<feature type="non-terminal residue" evidence="1">
    <location>
        <position position="1"/>
    </location>
</feature>
<evidence type="ECO:0000313" key="1">
    <source>
        <dbReference type="EMBL" id="MDH1321616.1"/>
    </source>
</evidence>
<dbReference type="Proteomes" id="UP001158416">
    <property type="component" value="Unassembled WGS sequence"/>
</dbReference>
<protein>
    <submittedName>
        <fullName evidence="1">Uncharacterized protein</fullName>
    </submittedName>
</protein>
<dbReference type="RefSeq" id="WP_280030598.1">
    <property type="nucleotide sequence ID" value="NZ_JAOCAP010000058.1"/>
</dbReference>
<dbReference type="AlphaFoldDB" id="A0AA42TM60"/>
<name>A0AA42TM60_9ENTR</name>
<dbReference type="EMBL" id="JAOCAP010000058">
    <property type="protein sequence ID" value="MDH1321616.1"/>
    <property type="molecule type" value="Genomic_DNA"/>
</dbReference>
<proteinExistence type="predicted"/>
<accession>A0AA42TM60</accession>
<organism evidence="1 2">
    <name type="scientific">Enterobacter bugandensis</name>
    <dbReference type="NCBI Taxonomy" id="881260"/>
    <lineage>
        <taxon>Bacteria</taxon>
        <taxon>Pseudomonadati</taxon>
        <taxon>Pseudomonadota</taxon>
        <taxon>Gammaproteobacteria</taxon>
        <taxon>Enterobacterales</taxon>
        <taxon>Enterobacteriaceae</taxon>
        <taxon>Enterobacter</taxon>
    </lineage>
</organism>
<gene>
    <name evidence="1" type="ORF">N5C39_25095</name>
</gene>